<evidence type="ECO:0000259" key="6">
    <source>
        <dbReference type="Pfam" id="PF04116"/>
    </source>
</evidence>
<evidence type="ECO:0000256" key="5">
    <source>
        <dbReference type="SAM" id="Phobius"/>
    </source>
</evidence>
<evidence type="ECO:0000256" key="3">
    <source>
        <dbReference type="ARBA" id="ARBA00022989"/>
    </source>
</evidence>
<dbReference type="Proteomes" id="UP001623232">
    <property type="component" value="Chromosome"/>
</dbReference>
<evidence type="ECO:0000256" key="4">
    <source>
        <dbReference type="ARBA" id="ARBA00023136"/>
    </source>
</evidence>
<dbReference type="PANTHER" id="PTHR11863">
    <property type="entry name" value="STEROL DESATURASE"/>
    <property type="match status" value="1"/>
</dbReference>
<organism evidence="7 8">
    <name type="scientific">Aliisedimentitalea scapharcae</name>
    <dbReference type="NCBI Taxonomy" id="1524259"/>
    <lineage>
        <taxon>Bacteria</taxon>
        <taxon>Pseudomonadati</taxon>
        <taxon>Pseudomonadota</taxon>
        <taxon>Alphaproteobacteria</taxon>
        <taxon>Rhodobacterales</taxon>
        <taxon>Roseobacteraceae</taxon>
        <taxon>Aliisedimentitalea</taxon>
    </lineage>
</organism>
<protein>
    <submittedName>
        <fullName evidence="7">Sterol desaturase family protein</fullName>
    </submittedName>
</protein>
<name>A0ABZ2XV59_9RHOB</name>
<evidence type="ECO:0000313" key="8">
    <source>
        <dbReference type="Proteomes" id="UP001623232"/>
    </source>
</evidence>
<gene>
    <name evidence="7" type="ORF">QEZ52_05465</name>
</gene>
<dbReference type="InterPro" id="IPR006694">
    <property type="entry name" value="Fatty_acid_hydroxylase"/>
</dbReference>
<comment type="subcellular location">
    <subcellularLocation>
        <location evidence="1">Membrane</location>
    </subcellularLocation>
</comment>
<keyword evidence="2 5" id="KW-0812">Transmembrane</keyword>
<feature type="domain" description="Fatty acid hydroxylase" evidence="6">
    <location>
        <begin position="179"/>
        <end position="307"/>
    </location>
</feature>
<proteinExistence type="predicted"/>
<keyword evidence="4 5" id="KW-0472">Membrane</keyword>
<feature type="transmembrane region" description="Helical" evidence="5">
    <location>
        <begin position="135"/>
        <end position="155"/>
    </location>
</feature>
<sequence>MTPDPTPKAGTWNHHPDLPIPVSPILSWPPRPVAWIKWIAQYWLTLSSVTIELALAWGVYAWFQPEWTQMQTLSPGWIAQIWLRNIVLLTLVAGGLHLWLITLKRQGRTLKFDARDQTASNGHFTFRNQVWDNMFWSLISGVGFWTAYEVLYFWTAANGYAPQINFADNPIWFIAWLLILPIWSSFHFYWVHRWLHWPPLYKLAHALHHRNINIGPWAGISMHPVETAIYFSSLLIHLVVPSHPVHVLFHAYLNGLNPAVSHSGFEGIVSGGRRRFSAGDFFHQLHHRYFECNYGTAEMPWDVMFGSFHDGSDTATRATRERKKQMYR</sequence>
<dbReference type="InterPro" id="IPR050307">
    <property type="entry name" value="Sterol_Desaturase_Related"/>
</dbReference>
<evidence type="ECO:0000313" key="7">
    <source>
        <dbReference type="EMBL" id="WZK89993.1"/>
    </source>
</evidence>
<accession>A0ABZ2XV59</accession>
<dbReference type="EMBL" id="CP123584">
    <property type="protein sequence ID" value="WZK89993.1"/>
    <property type="molecule type" value="Genomic_DNA"/>
</dbReference>
<keyword evidence="8" id="KW-1185">Reference proteome</keyword>
<dbReference type="Pfam" id="PF04116">
    <property type="entry name" value="FA_hydroxylase"/>
    <property type="match status" value="1"/>
</dbReference>
<keyword evidence="3 5" id="KW-1133">Transmembrane helix</keyword>
<dbReference type="RefSeq" id="WP_406648493.1">
    <property type="nucleotide sequence ID" value="NZ_CP123584.1"/>
</dbReference>
<feature type="transmembrane region" description="Helical" evidence="5">
    <location>
        <begin position="42"/>
        <end position="62"/>
    </location>
</feature>
<feature type="transmembrane region" description="Helical" evidence="5">
    <location>
        <begin position="82"/>
        <end position="101"/>
    </location>
</feature>
<reference evidence="7 8" key="1">
    <citation type="submission" date="2023-04" db="EMBL/GenBank/DDBJ databases">
        <title>Complete genome sequence of Alisedimentitalea scapharcae.</title>
        <authorList>
            <person name="Rong J.-C."/>
            <person name="Yi M.-L."/>
            <person name="Zhao Q."/>
        </authorList>
    </citation>
    <scope>NUCLEOTIDE SEQUENCE [LARGE SCALE GENOMIC DNA]</scope>
    <source>
        <strain evidence="7 8">KCTC 42119</strain>
    </source>
</reference>
<evidence type="ECO:0000256" key="1">
    <source>
        <dbReference type="ARBA" id="ARBA00004370"/>
    </source>
</evidence>
<evidence type="ECO:0000256" key="2">
    <source>
        <dbReference type="ARBA" id="ARBA00022692"/>
    </source>
</evidence>
<feature type="transmembrane region" description="Helical" evidence="5">
    <location>
        <begin position="171"/>
        <end position="191"/>
    </location>
</feature>